<proteinExistence type="predicted"/>
<evidence type="ECO:0000256" key="1">
    <source>
        <dbReference type="SAM" id="Phobius"/>
    </source>
</evidence>
<sequence length="81" mass="9800">MCQIFKIFLNEYVFEKTIQILFPYNLILTLGIKFNFFRKQLPTQIKKNSLRWFVPPNENPYRERYSSFQTALNIPLTIGTY</sequence>
<dbReference type="AlphaFoldDB" id="A0A3M7S8S4"/>
<keyword evidence="1" id="KW-1133">Transmembrane helix</keyword>
<evidence type="ECO:0000313" key="2">
    <source>
        <dbReference type="EMBL" id="RNA32213.1"/>
    </source>
</evidence>
<organism evidence="2 3">
    <name type="scientific">Brachionus plicatilis</name>
    <name type="common">Marine rotifer</name>
    <name type="synonym">Brachionus muelleri</name>
    <dbReference type="NCBI Taxonomy" id="10195"/>
    <lineage>
        <taxon>Eukaryota</taxon>
        <taxon>Metazoa</taxon>
        <taxon>Spiralia</taxon>
        <taxon>Gnathifera</taxon>
        <taxon>Rotifera</taxon>
        <taxon>Eurotatoria</taxon>
        <taxon>Monogononta</taxon>
        <taxon>Pseudotrocha</taxon>
        <taxon>Ploima</taxon>
        <taxon>Brachionidae</taxon>
        <taxon>Brachionus</taxon>
    </lineage>
</organism>
<protein>
    <submittedName>
        <fullName evidence="2">Uncharacterized protein</fullName>
    </submittedName>
</protein>
<comment type="caution">
    <text evidence="2">The sequence shown here is derived from an EMBL/GenBank/DDBJ whole genome shotgun (WGS) entry which is preliminary data.</text>
</comment>
<reference evidence="2 3" key="1">
    <citation type="journal article" date="2018" name="Sci. Rep.">
        <title>Genomic signatures of local adaptation to the degree of environmental predictability in rotifers.</title>
        <authorList>
            <person name="Franch-Gras L."/>
            <person name="Hahn C."/>
            <person name="Garcia-Roger E.M."/>
            <person name="Carmona M.J."/>
            <person name="Serra M."/>
            <person name="Gomez A."/>
        </authorList>
    </citation>
    <scope>NUCLEOTIDE SEQUENCE [LARGE SCALE GENOMIC DNA]</scope>
    <source>
        <strain evidence="2">HYR1</strain>
    </source>
</reference>
<dbReference type="Proteomes" id="UP000276133">
    <property type="component" value="Unassembled WGS sequence"/>
</dbReference>
<dbReference type="EMBL" id="REGN01001830">
    <property type="protein sequence ID" value="RNA32213.1"/>
    <property type="molecule type" value="Genomic_DNA"/>
</dbReference>
<evidence type="ECO:0000313" key="3">
    <source>
        <dbReference type="Proteomes" id="UP000276133"/>
    </source>
</evidence>
<accession>A0A3M7S8S4</accession>
<feature type="transmembrane region" description="Helical" evidence="1">
    <location>
        <begin position="20"/>
        <end position="37"/>
    </location>
</feature>
<gene>
    <name evidence="2" type="ORF">BpHYR1_054149</name>
</gene>
<keyword evidence="1" id="KW-0472">Membrane</keyword>
<keyword evidence="3" id="KW-1185">Reference proteome</keyword>
<name>A0A3M7S8S4_BRAPC</name>
<keyword evidence="1" id="KW-0812">Transmembrane</keyword>